<dbReference type="EMBL" id="JAPNKE010000002">
    <property type="protein sequence ID" value="MCY1007749.1"/>
    <property type="molecule type" value="Genomic_DNA"/>
</dbReference>
<protein>
    <recommendedName>
        <fullName evidence="3">Lipoprotein</fullName>
    </recommendedName>
</protein>
<name>A0A9X3EQZ5_9BACT</name>
<gene>
    <name evidence="1" type="ORF">OV079_19770</name>
</gene>
<comment type="caution">
    <text evidence="1">The sequence shown here is derived from an EMBL/GenBank/DDBJ whole genome shotgun (WGS) entry which is preliminary data.</text>
</comment>
<reference evidence="1" key="1">
    <citation type="submission" date="2022-11" db="EMBL/GenBank/DDBJ databases">
        <title>Minimal conservation of predation-associated metabolite biosynthetic gene clusters underscores biosynthetic potential of Myxococcota including descriptions for ten novel species: Archangium lansinium sp. nov., Myxococcus landrumus sp. nov., Nannocystis bai.</title>
        <authorList>
            <person name="Ahearne A."/>
            <person name="Stevens C."/>
            <person name="Phillips K."/>
        </authorList>
    </citation>
    <scope>NUCLEOTIDE SEQUENCE</scope>
    <source>
        <strain evidence="1">Na p29</strain>
    </source>
</reference>
<dbReference type="AlphaFoldDB" id="A0A9X3EQZ5"/>
<keyword evidence="2" id="KW-1185">Reference proteome</keyword>
<organism evidence="1 2">
    <name type="scientific">Nannocystis pusilla</name>
    <dbReference type="NCBI Taxonomy" id="889268"/>
    <lineage>
        <taxon>Bacteria</taxon>
        <taxon>Pseudomonadati</taxon>
        <taxon>Myxococcota</taxon>
        <taxon>Polyangia</taxon>
        <taxon>Nannocystales</taxon>
        <taxon>Nannocystaceae</taxon>
        <taxon>Nannocystis</taxon>
    </lineage>
</organism>
<dbReference type="RefSeq" id="WP_267770389.1">
    <property type="nucleotide sequence ID" value="NZ_JAPNKE010000002.1"/>
</dbReference>
<evidence type="ECO:0000313" key="1">
    <source>
        <dbReference type="EMBL" id="MCY1007749.1"/>
    </source>
</evidence>
<dbReference type="Proteomes" id="UP001150924">
    <property type="component" value="Unassembled WGS sequence"/>
</dbReference>
<accession>A0A9X3EQZ5</accession>
<sequence>MKPSTQLSLAIASLLATSACDEHAPVDAELEAVESLAEKEAIEPLTNGQEPLLFTLTCDLDEQAAVGGLHYPNTTCAAAIASAETTLSSWHYRNACNQQVGSDISSPATDATVTNCYVNRSGSAVVSVGLCCEPPPGPSCDADEQASVGGLYYPGWTCADAIANAEASLNSWHYRNACNQQVGSDIGSPVDEAFVTSCTIDGGNAVVSVDLCCEPPTTVSGIPDGTRKMCMQAGTAAQMLAECEAGAQTNVDFYTSGFWTTQDYITHWGDPCPVGTSIVPNSQFYVAGSCNPLPNVGAGCSGPGSFNYEFQAGVLCQ</sequence>
<evidence type="ECO:0008006" key="3">
    <source>
        <dbReference type="Google" id="ProtNLM"/>
    </source>
</evidence>
<dbReference type="PROSITE" id="PS51257">
    <property type="entry name" value="PROKAR_LIPOPROTEIN"/>
    <property type="match status" value="1"/>
</dbReference>
<proteinExistence type="predicted"/>
<evidence type="ECO:0000313" key="2">
    <source>
        <dbReference type="Proteomes" id="UP001150924"/>
    </source>
</evidence>